<comment type="caution">
    <text evidence="2">The sequence shown here is derived from an EMBL/GenBank/DDBJ whole genome shotgun (WGS) entry which is preliminary data.</text>
</comment>
<feature type="transmembrane region" description="Helical" evidence="1">
    <location>
        <begin position="35"/>
        <end position="59"/>
    </location>
</feature>
<accession>A0AAE0ZME2</accession>
<name>A0AAE0ZME2_9GAST</name>
<keyword evidence="1" id="KW-1133">Transmembrane helix</keyword>
<dbReference type="AlphaFoldDB" id="A0AAE0ZME2"/>
<gene>
    <name evidence="2" type="ORF">RRG08_013690</name>
</gene>
<organism evidence="2 3">
    <name type="scientific">Elysia crispata</name>
    <name type="common">lettuce slug</name>
    <dbReference type="NCBI Taxonomy" id="231223"/>
    <lineage>
        <taxon>Eukaryota</taxon>
        <taxon>Metazoa</taxon>
        <taxon>Spiralia</taxon>
        <taxon>Lophotrochozoa</taxon>
        <taxon>Mollusca</taxon>
        <taxon>Gastropoda</taxon>
        <taxon>Heterobranchia</taxon>
        <taxon>Euthyneura</taxon>
        <taxon>Panpulmonata</taxon>
        <taxon>Sacoglossa</taxon>
        <taxon>Placobranchoidea</taxon>
        <taxon>Plakobranchidae</taxon>
        <taxon>Elysia</taxon>
    </lineage>
</organism>
<keyword evidence="1" id="KW-0472">Membrane</keyword>
<sequence length="111" mass="12336">MNLEIELWVQSGSVQFVSRFLSESDCPMVRKASEIAVILTIVFVKLLCYLLGSPALFIFMGGCFKFVEMASLCDGPATLGMSILSFRRCWMISSNLLGDSSLIGWQMGTRH</sequence>
<proteinExistence type="predicted"/>
<protein>
    <submittedName>
        <fullName evidence="2">Uncharacterized protein</fullName>
    </submittedName>
</protein>
<dbReference type="Proteomes" id="UP001283361">
    <property type="component" value="Unassembled WGS sequence"/>
</dbReference>
<keyword evidence="3" id="KW-1185">Reference proteome</keyword>
<keyword evidence="1" id="KW-0812">Transmembrane</keyword>
<dbReference type="EMBL" id="JAWDGP010003656">
    <property type="protein sequence ID" value="KAK3772144.1"/>
    <property type="molecule type" value="Genomic_DNA"/>
</dbReference>
<evidence type="ECO:0000313" key="3">
    <source>
        <dbReference type="Proteomes" id="UP001283361"/>
    </source>
</evidence>
<evidence type="ECO:0000256" key="1">
    <source>
        <dbReference type="SAM" id="Phobius"/>
    </source>
</evidence>
<reference evidence="2" key="1">
    <citation type="journal article" date="2023" name="G3 (Bethesda)">
        <title>A reference genome for the long-term kleptoplast-retaining sea slug Elysia crispata morphotype clarki.</title>
        <authorList>
            <person name="Eastman K.E."/>
            <person name="Pendleton A.L."/>
            <person name="Shaikh M.A."/>
            <person name="Suttiyut T."/>
            <person name="Ogas R."/>
            <person name="Tomko P."/>
            <person name="Gavelis G."/>
            <person name="Widhalm J.R."/>
            <person name="Wisecaver J.H."/>
        </authorList>
    </citation>
    <scope>NUCLEOTIDE SEQUENCE</scope>
    <source>
        <strain evidence="2">ECLA1</strain>
    </source>
</reference>
<evidence type="ECO:0000313" key="2">
    <source>
        <dbReference type="EMBL" id="KAK3772144.1"/>
    </source>
</evidence>